<gene>
    <name evidence="1" type="ORF">DERYTH_LOCUS14343</name>
</gene>
<name>A0A9N9I4N7_9GLOM</name>
<evidence type="ECO:0000313" key="2">
    <source>
        <dbReference type="Proteomes" id="UP000789405"/>
    </source>
</evidence>
<dbReference type="AlphaFoldDB" id="A0A9N9I4N7"/>
<keyword evidence="2" id="KW-1185">Reference proteome</keyword>
<proteinExistence type="predicted"/>
<dbReference type="OrthoDB" id="2439320at2759"/>
<organism evidence="1 2">
    <name type="scientific">Dentiscutata erythropus</name>
    <dbReference type="NCBI Taxonomy" id="1348616"/>
    <lineage>
        <taxon>Eukaryota</taxon>
        <taxon>Fungi</taxon>
        <taxon>Fungi incertae sedis</taxon>
        <taxon>Mucoromycota</taxon>
        <taxon>Glomeromycotina</taxon>
        <taxon>Glomeromycetes</taxon>
        <taxon>Diversisporales</taxon>
        <taxon>Gigasporaceae</taxon>
        <taxon>Dentiscutata</taxon>
    </lineage>
</organism>
<dbReference type="Proteomes" id="UP000789405">
    <property type="component" value="Unassembled WGS sequence"/>
</dbReference>
<comment type="caution">
    <text evidence="1">The sequence shown here is derived from an EMBL/GenBank/DDBJ whole genome shotgun (WGS) entry which is preliminary data.</text>
</comment>
<accession>A0A9N9I4N7</accession>
<protein>
    <submittedName>
        <fullName evidence="1">19632_t:CDS:1</fullName>
    </submittedName>
</protein>
<dbReference type="EMBL" id="CAJVPY010010744">
    <property type="protein sequence ID" value="CAG8721356.1"/>
    <property type="molecule type" value="Genomic_DNA"/>
</dbReference>
<evidence type="ECO:0000313" key="1">
    <source>
        <dbReference type="EMBL" id="CAG8721356.1"/>
    </source>
</evidence>
<reference evidence="1" key="1">
    <citation type="submission" date="2021-06" db="EMBL/GenBank/DDBJ databases">
        <authorList>
            <person name="Kallberg Y."/>
            <person name="Tangrot J."/>
            <person name="Rosling A."/>
        </authorList>
    </citation>
    <scope>NUCLEOTIDE SEQUENCE</scope>
    <source>
        <strain evidence="1">MA453B</strain>
    </source>
</reference>
<sequence>MKKNESPCSIQNCSRNSTIFRKITLIAYKKAQTKGTLKQYDYLEIRQEICYSHYLDIVKPDRHLKKKPLVEQANIIVTDCNTQMLEANIDNNCNTQNNGLTFADQIQILTKVLYKYQCEKPGFIKLSPYNLNIL</sequence>